<protein>
    <submittedName>
        <fullName evidence="2">Phosphopantetheine-binding protein</fullName>
    </submittedName>
</protein>
<evidence type="ECO:0000259" key="1">
    <source>
        <dbReference type="PROSITE" id="PS50075"/>
    </source>
</evidence>
<feature type="domain" description="Carrier" evidence="1">
    <location>
        <begin position="6"/>
        <end position="82"/>
    </location>
</feature>
<dbReference type="PROSITE" id="PS50075">
    <property type="entry name" value="CARRIER"/>
    <property type="match status" value="1"/>
</dbReference>
<dbReference type="RefSeq" id="WP_378302968.1">
    <property type="nucleotide sequence ID" value="NZ_JBHUKS010000006.1"/>
</dbReference>
<dbReference type="SUPFAM" id="SSF47336">
    <property type="entry name" value="ACP-like"/>
    <property type="match status" value="1"/>
</dbReference>
<evidence type="ECO:0000313" key="2">
    <source>
        <dbReference type="EMBL" id="MFD2467861.1"/>
    </source>
</evidence>
<comment type="caution">
    <text evidence="2">The sequence shown here is derived from an EMBL/GenBank/DDBJ whole genome shotgun (WGS) entry which is preliminary data.</text>
</comment>
<name>A0ABW5H3T0_9PSEU</name>
<proteinExistence type="predicted"/>
<evidence type="ECO:0000313" key="3">
    <source>
        <dbReference type="Proteomes" id="UP001597483"/>
    </source>
</evidence>
<dbReference type="Gene3D" id="1.10.1200.10">
    <property type="entry name" value="ACP-like"/>
    <property type="match status" value="1"/>
</dbReference>
<organism evidence="2 3">
    <name type="scientific">Amycolatopsis silviterrae</name>
    <dbReference type="NCBI Taxonomy" id="1656914"/>
    <lineage>
        <taxon>Bacteria</taxon>
        <taxon>Bacillati</taxon>
        <taxon>Actinomycetota</taxon>
        <taxon>Actinomycetes</taxon>
        <taxon>Pseudonocardiales</taxon>
        <taxon>Pseudonocardiaceae</taxon>
        <taxon>Amycolatopsis</taxon>
    </lineage>
</organism>
<keyword evidence="3" id="KW-1185">Reference proteome</keyword>
<dbReference type="Proteomes" id="UP001597483">
    <property type="component" value="Unassembled WGS sequence"/>
</dbReference>
<dbReference type="InterPro" id="IPR036736">
    <property type="entry name" value="ACP-like_sf"/>
</dbReference>
<gene>
    <name evidence="2" type="ORF">ACFSVL_10675</name>
</gene>
<sequence>MTVTQPSLGDNIRRLVLTQLDITGPEPRPDEDLRRWGMTSLTCLGLMLSIEDTFGIELPEDALQQSTFRSIDSISAAVESARKQAAQPAGE</sequence>
<reference evidence="3" key="1">
    <citation type="journal article" date="2019" name="Int. J. Syst. Evol. Microbiol.">
        <title>The Global Catalogue of Microorganisms (GCM) 10K type strain sequencing project: providing services to taxonomists for standard genome sequencing and annotation.</title>
        <authorList>
            <consortium name="The Broad Institute Genomics Platform"/>
            <consortium name="The Broad Institute Genome Sequencing Center for Infectious Disease"/>
            <person name="Wu L."/>
            <person name="Ma J."/>
        </authorList>
    </citation>
    <scope>NUCLEOTIDE SEQUENCE [LARGE SCALE GENOMIC DNA]</scope>
    <source>
        <strain evidence="3">CGMCC 4.7641</strain>
    </source>
</reference>
<dbReference type="Pfam" id="PF00550">
    <property type="entry name" value="PP-binding"/>
    <property type="match status" value="1"/>
</dbReference>
<dbReference type="InterPro" id="IPR009081">
    <property type="entry name" value="PP-bd_ACP"/>
</dbReference>
<accession>A0ABW5H3T0</accession>
<dbReference type="EMBL" id="JBHUKS010000006">
    <property type="protein sequence ID" value="MFD2467861.1"/>
    <property type="molecule type" value="Genomic_DNA"/>
</dbReference>